<keyword evidence="8" id="KW-1185">Reference proteome</keyword>
<comment type="similarity">
    <text evidence="2">Belongs to the cytochrome P450 family.</text>
</comment>
<evidence type="ECO:0000256" key="1">
    <source>
        <dbReference type="ARBA" id="ARBA00001971"/>
    </source>
</evidence>
<dbReference type="PANTHER" id="PTHR24305">
    <property type="entry name" value="CYTOCHROME P450"/>
    <property type="match status" value="1"/>
</dbReference>
<keyword evidence="3 5" id="KW-0479">Metal-binding</keyword>
<organism evidence="7 8">
    <name type="scientific">Aplosporella prunicola CBS 121167</name>
    <dbReference type="NCBI Taxonomy" id="1176127"/>
    <lineage>
        <taxon>Eukaryota</taxon>
        <taxon>Fungi</taxon>
        <taxon>Dikarya</taxon>
        <taxon>Ascomycota</taxon>
        <taxon>Pezizomycotina</taxon>
        <taxon>Dothideomycetes</taxon>
        <taxon>Dothideomycetes incertae sedis</taxon>
        <taxon>Botryosphaeriales</taxon>
        <taxon>Aplosporellaceae</taxon>
        <taxon>Aplosporella</taxon>
    </lineage>
</organism>
<dbReference type="GO" id="GO:0020037">
    <property type="term" value="F:heme binding"/>
    <property type="evidence" value="ECO:0007669"/>
    <property type="project" value="InterPro"/>
</dbReference>
<sequence>MGNTGTSTWLTSAFVGLAFHALTQWVEIDMLIPQTFAVLIASLLAIFYVDVQVYGSATTDAAITLATAVAGFLVSVIVSTLVHRIFFHRLRKFPGPFFAKISKFYGLFYMARNLQYQFEIEKLHDKYGDVVRTGPRELSVARVSPLNKIITCGKHNFYSMGDQNQKHQGLSFTLDQEDHKKRRRAWDLSMNTQQVAKYDPAMQSIVTLFLERLAEQRGKPVNATEWVSWLSYDIMGIVGFSKDFGNLRSGTEHMAVRGLRDQMIAFGAFKHVPWLAHLLSHIPGGQGAMGPFNEYCRKLVFEKRTSLGAKELEEPNDIMTWLIKAFVEKRPWAAHTILALDDDSRSLVMGGADTTAGTLTNILSYLALYPSYQQKLQSALAAVYPDGPASFNPDLVDRVPLLEGIVNETLRLHPPVPSGQPRVTPSEGLHVLAGKGEEGDLFIPGDTVVLMPQWLIQRDERYFEKAKEFVPERWIAGSKDAGMIKNRDAFFPFQLGAHNCVGKQLAMWEMKNVLARLALTFDVVLAPGEDSRRFHSKALDTWTLTLPALMLEFRPREWAKAAA</sequence>
<evidence type="ECO:0000256" key="6">
    <source>
        <dbReference type="SAM" id="Phobius"/>
    </source>
</evidence>
<evidence type="ECO:0000256" key="3">
    <source>
        <dbReference type="ARBA" id="ARBA00022723"/>
    </source>
</evidence>
<dbReference type="Pfam" id="PF00067">
    <property type="entry name" value="p450"/>
    <property type="match status" value="1"/>
</dbReference>
<dbReference type="AlphaFoldDB" id="A0A6A6AYP1"/>
<dbReference type="SUPFAM" id="SSF48264">
    <property type="entry name" value="Cytochrome P450"/>
    <property type="match status" value="1"/>
</dbReference>
<feature type="transmembrane region" description="Helical" evidence="6">
    <location>
        <begin position="30"/>
        <end position="49"/>
    </location>
</feature>
<dbReference type="PANTHER" id="PTHR24305:SF78">
    <property type="entry name" value="P450, PUTATIVE (EUROFUNG)-RELATED"/>
    <property type="match status" value="1"/>
</dbReference>
<gene>
    <name evidence="7" type="ORF">K452DRAFT_302814</name>
</gene>
<dbReference type="GO" id="GO:0005506">
    <property type="term" value="F:iron ion binding"/>
    <property type="evidence" value="ECO:0007669"/>
    <property type="project" value="InterPro"/>
</dbReference>
<dbReference type="Gene3D" id="1.10.630.10">
    <property type="entry name" value="Cytochrome P450"/>
    <property type="match status" value="1"/>
</dbReference>
<keyword evidence="6" id="KW-0812">Transmembrane</keyword>
<evidence type="ECO:0000313" key="8">
    <source>
        <dbReference type="Proteomes" id="UP000799438"/>
    </source>
</evidence>
<evidence type="ECO:0000256" key="5">
    <source>
        <dbReference type="PIRSR" id="PIRSR602403-1"/>
    </source>
</evidence>
<name>A0A6A6AYP1_9PEZI</name>
<keyword evidence="4 5" id="KW-0408">Iron</keyword>
<dbReference type="GeneID" id="54300136"/>
<dbReference type="PRINTS" id="PR00385">
    <property type="entry name" value="P450"/>
</dbReference>
<feature type="transmembrane region" description="Helical" evidence="6">
    <location>
        <begin position="6"/>
        <end position="23"/>
    </location>
</feature>
<comment type="cofactor">
    <cofactor evidence="1 5">
        <name>heme</name>
        <dbReference type="ChEBI" id="CHEBI:30413"/>
    </cofactor>
</comment>
<dbReference type="InterPro" id="IPR002403">
    <property type="entry name" value="Cyt_P450_E_grp-IV"/>
</dbReference>
<dbReference type="EMBL" id="ML995523">
    <property type="protein sequence ID" value="KAF2136378.1"/>
    <property type="molecule type" value="Genomic_DNA"/>
</dbReference>
<keyword evidence="6" id="KW-0472">Membrane</keyword>
<feature type="binding site" description="axial binding residue" evidence="5">
    <location>
        <position position="500"/>
    </location>
    <ligand>
        <name>heme</name>
        <dbReference type="ChEBI" id="CHEBI:30413"/>
    </ligand>
    <ligandPart>
        <name>Fe</name>
        <dbReference type="ChEBI" id="CHEBI:18248"/>
    </ligandPart>
</feature>
<dbReference type="OrthoDB" id="6692864at2759"/>
<evidence type="ECO:0000256" key="2">
    <source>
        <dbReference type="ARBA" id="ARBA00010617"/>
    </source>
</evidence>
<reference evidence="7" key="1">
    <citation type="journal article" date="2020" name="Stud. Mycol.">
        <title>101 Dothideomycetes genomes: a test case for predicting lifestyles and emergence of pathogens.</title>
        <authorList>
            <person name="Haridas S."/>
            <person name="Albert R."/>
            <person name="Binder M."/>
            <person name="Bloem J."/>
            <person name="Labutti K."/>
            <person name="Salamov A."/>
            <person name="Andreopoulos B."/>
            <person name="Baker S."/>
            <person name="Barry K."/>
            <person name="Bills G."/>
            <person name="Bluhm B."/>
            <person name="Cannon C."/>
            <person name="Castanera R."/>
            <person name="Culley D."/>
            <person name="Daum C."/>
            <person name="Ezra D."/>
            <person name="Gonzalez J."/>
            <person name="Henrissat B."/>
            <person name="Kuo A."/>
            <person name="Liang C."/>
            <person name="Lipzen A."/>
            <person name="Lutzoni F."/>
            <person name="Magnuson J."/>
            <person name="Mondo S."/>
            <person name="Nolan M."/>
            <person name="Ohm R."/>
            <person name="Pangilinan J."/>
            <person name="Park H.-J."/>
            <person name="Ramirez L."/>
            <person name="Alfaro M."/>
            <person name="Sun H."/>
            <person name="Tritt A."/>
            <person name="Yoshinaga Y."/>
            <person name="Zwiers L.-H."/>
            <person name="Turgeon B."/>
            <person name="Goodwin S."/>
            <person name="Spatafora J."/>
            <person name="Crous P."/>
            <person name="Grigoriev I."/>
        </authorList>
    </citation>
    <scope>NUCLEOTIDE SEQUENCE</scope>
    <source>
        <strain evidence="7">CBS 121167</strain>
    </source>
</reference>
<dbReference type="PRINTS" id="PR00465">
    <property type="entry name" value="EP450IV"/>
</dbReference>
<evidence type="ECO:0000256" key="4">
    <source>
        <dbReference type="ARBA" id="ARBA00023004"/>
    </source>
</evidence>
<evidence type="ECO:0008006" key="9">
    <source>
        <dbReference type="Google" id="ProtNLM"/>
    </source>
</evidence>
<dbReference type="GO" id="GO:0004497">
    <property type="term" value="F:monooxygenase activity"/>
    <property type="evidence" value="ECO:0007669"/>
    <property type="project" value="InterPro"/>
</dbReference>
<dbReference type="Proteomes" id="UP000799438">
    <property type="component" value="Unassembled WGS sequence"/>
</dbReference>
<protein>
    <recommendedName>
        <fullName evidence="9">Cytochrome P450</fullName>
    </recommendedName>
</protein>
<dbReference type="InterPro" id="IPR036396">
    <property type="entry name" value="Cyt_P450_sf"/>
</dbReference>
<accession>A0A6A6AYP1</accession>
<keyword evidence="6" id="KW-1133">Transmembrane helix</keyword>
<keyword evidence="5" id="KW-0349">Heme</keyword>
<dbReference type="InterPro" id="IPR001128">
    <property type="entry name" value="Cyt_P450"/>
</dbReference>
<dbReference type="InterPro" id="IPR050121">
    <property type="entry name" value="Cytochrome_P450_monoxygenase"/>
</dbReference>
<dbReference type="CDD" id="cd11061">
    <property type="entry name" value="CYP67-like"/>
    <property type="match status" value="1"/>
</dbReference>
<feature type="transmembrane region" description="Helical" evidence="6">
    <location>
        <begin position="61"/>
        <end position="82"/>
    </location>
</feature>
<dbReference type="GO" id="GO:0016705">
    <property type="term" value="F:oxidoreductase activity, acting on paired donors, with incorporation or reduction of molecular oxygen"/>
    <property type="evidence" value="ECO:0007669"/>
    <property type="project" value="InterPro"/>
</dbReference>
<proteinExistence type="inferred from homology"/>
<evidence type="ECO:0000313" key="7">
    <source>
        <dbReference type="EMBL" id="KAF2136378.1"/>
    </source>
</evidence>
<dbReference type="RefSeq" id="XP_033392096.1">
    <property type="nucleotide sequence ID" value="XM_033542639.1"/>
</dbReference>